<evidence type="ECO:0000256" key="12">
    <source>
        <dbReference type="SAM" id="Phobius"/>
    </source>
</evidence>
<protein>
    <recommendedName>
        <fullName evidence="10">Mitochondrial import inner membrane translocase subunit TIM14</fullName>
    </recommendedName>
    <alternativeName>
        <fullName evidence="11">Presequence translocated-associated motor subunit PAM18</fullName>
    </alternativeName>
</protein>
<evidence type="ECO:0000313" key="14">
    <source>
        <dbReference type="EMBL" id="CAE6461025.1"/>
    </source>
</evidence>
<keyword evidence="7 12" id="KW-0472">Membrane</keyword>
<comment type="caution">
    <text evidence="15">The sequence shown here is derived from an EMBL/GenBank/DDBJ whole genome shotgun (WGS) entry which is preliminary data.</text>
</comment>
<dbReference type="Proteomes" id="UP000663861">
    <property type="component" value="Unassembled WGS sequence"/>
</dbReference>
<evidence type="ECO:0000256" key="5">
    <source>
        <dbReference type="ARBA" id="ARBA00023010"/>
    </source>
</evidence>
<evidence type="ECO:0000256" key="1">
    <source>
        <dbReference type="ARBA" id="ARBA00004434"/>
    </source>
</evidence>
<name>A0A8H3DGX5_9AGAM</name>
<dbReference type="GO" id="GO:0030150">
    <property type="term" value="P:protein import into mitochondrial matrix"/>
    <property type="evidence" value="ECO:0007669"/>
    <property type="project" value="TreeGrafter"/>
</dbReference>
<evidence type="ECO:0000259" key="13">
    <source>
        <dbReference type="PROSITE" id="PS50076"/>
    </source>
</evidence>
<evidence type="ECO:0000313" key="16">
    <source>
        <dbReference type="Proteomes" id="UP000663861"/>
    </source>
</evidence>
<dbReference type="AlphaFoldDB" id="A0A8H3DGX5"/>
<keyword evidence="4 12" id="KW-1133">Transmembrane helix</keyword>
<feature type="transmembrane region" description="Helical" evidence="12">
    <location>
        <begin position="20"/>
        <end position="39"/>
    </location>
</feature>
<keyword evidence="5" id="KW-0811">Translocation</keyword>
<dbReference type="PROSITE" id="PS50076">
    <property type="entry name" value="DNAJ_2"/>
    <property type="match status" value="1"/>
</dbReference>
<evidence type="ECO:0000256" key="6">
    <source>
        <dbReference type="ARBA" id="ARBA00023128"/>
    </source>
</evidence>
<dbReference type="InterPro" id="IPR036869">
    <property type="entry name" value="J_dom_sf"/>
</dbReference>
<evidence type="ECO:0000256" key="10">
    <source>
        <dbReference type="ARBA" id="ARBA00040828"/>
    </source>
</evidence>
<organism evidence="15 16">
    <name type="scientific">Rhizoctonia solani</name>
    <dbReference type="NCBI Taxonomy" id="456999"/>
    <lineage>
        <taxon>Eukaryota</taxon>
        <taxon>Fungi</taxon>
        <taxon>Dikarya</taxon>
        <taxon>Basidiomycota</taxon>
        <taxon>Agaricomycotina</taxon>
        <taxon>Agaricomycetes</taxon>
        <taxon>Cantharellales</taxon>
        <taxon>Ceratobasidiaceae</taxon>
        <taxon>Rhizoctonia</taxon>
    </lineage>
</organism>
<comment type="similarity">
    <text evidence="9">Belongs to the TIM14 family.</text>
</comment>
<keyword evidence="2 12" id="KW-0812">Transmembrane</keyword>
<evidence type="ECO:0000256" key="8">
    <source>
        <dbReference type="ARBA" id="ARBA00023186"/>
    </source>
</evidence>
<evidence type="ECO:0000256" key="7">
    <source>
        <dbReference type="ARBA" id="ARBA00023136"/>
    </source>
</evidence>
<evidence type="ECO:0000256" key="9">
    <source>
        <dbReference type="ARBA" id="ARBA00038105"/>
    </source>
</evidence>
<dbReference type="PANTHER" id="PTHR12763:SF28">
    <property type="entry name" value="GEO10507P1-RELATED"/>
    <property type="match status" value="1"/>
</dbReference>
<evidence type="ECO:0000313" key="15">
    <source>
        <dbReference type="EMBL" id="CAE6530450.1"/>
    </source>
</evidence>
<keyword evidence="5" id="KW-0653">Protein transport</keyword>
<dbReference type="SUPFAM" id="SSF46565">
    <property type="entry name" value="Chaperone J-domain"/>
    <property type="match status" value="1"/>
</dbReference>
<keyword evidence="5" id="KW-0813">Transport</keyword>
<dbReference type="Gene3D" id="1.10.287.110">
    <property type="entry name" value="DnaJ domain"/>
    <property type="match status" value="1"/>
</dbReference>
<evidence type="ECO:0000256" key="4">
    <source>
        <dbReference type="ARBA" id="ARBA00022989"/>
    </source>
</evidence>
<sequence length="122" mass="13159">MPSGSRPNLTCIFNSTTMTTPVLFGLGAIGAALVGRQLIKSGVIGGKRAADEWVKGGFKAKMDRKEALDILGLKEGPLVKTRFKDAHRNIMIANHPDRGGSPYLASKINEAKDLLEKLERGK</sequence>
<gene>
    <name evidence="15" type="ORF">RDB_LOCUS173314</name>
    <name evidence="14" type="ORF">RDB_LOCUS89468</name>
</gene>
<dbReference type="PANTHER" id="PTHR12763">
    <property type="match status" value="1"/>
</dbReference>
<keyword evidence="3" id="KW-0999">Mitochondrion inner membrane</keyword>
<dbReference type="GO" id="GO:0001671">
    <property type="term" value="F:ATPase activator activity"/>
    <property type="evidence" value="ECO:0007669"/>
    <property type="project" value="TreeGrafter"/>
</dbReference>
<feature type="domain" description="J" evidence="13">
    <location>
        <begin position="66"/>
        <end position="122"/>
    </location>
</feature>
<dbReference type="Proteomes" id="UP000663888">
    <property type="component" value="Unassembled WGS sequence"/>
</dbReference>
<dbReference type="FunFam" id="1.10.287.110:FF:000001">
    <property type="entry name" value="Import inner membrane translocase subunit tim14"/>
    <property type="match status" value="1"/>
</dbReference>
<dbReference type="GO" id="GO:0001405">
    <property type="term" value="C:PAM complex, Tim23 associated import motor"/>
    <property type="evidence" value="ECO:0007669"/>
    <property type="project" value="TreeGrafter"/>
</dbReference>
<accession>A0A8H3DGX5</accession>
<proteinExistence type="inferred from homology"/>
<keyword evidence="6" id="KW-0496">Mitochondrion</keyword>
<evidence type="ECO:0000256" key="3">
    <source>
        <dbReference type="ARBA" id="ARBA00022792"/>
    </source>
</evidence>
<evidence type="ECO:0000256" key="2">
    <source>
        <dbReference type="ARBA" id="ARBA00022692"/>
    </source>
</evidence>
<dbReference type="EMBL" id="CAJMWY010004392">
    <property type="protein sequence ID" value="CAE6530450.1"/>
    <property type="molecule type" value="Genomic_DNA"/>
</dbReference>
<keyword evidence="8" id="KW-0143">Chaperone</keyword>
<dbReference type="InterPro" id="IPR001623">
    <property type="entry name" value="DnaJ_domain"/>
</dbReference>
<reference evidence="15" key="1">
    <citation type="submission" date="2021-01" db="EMBL/GenBank/DDBJ databases">
        <authorList>
            <person name="Kaushik A."/>
        </authorList>
    </citation>
    <scope>NUCLEOTIDE SEQUENCE</scope>
    <source>
        <strain evidence="14">AG4-R118</strain>
        <strain evidence="15">AG4-RS23</strain>
    </source>
</reference>
<evidence type="ECO:0000256" key="11">
    <source>
        <dbReference type="ARBA" id="ARBA00041716"/>
    </source>
</evidence>
<comment type="subcellular location">
    <subcellularLocation>
        <location evidence="1">Mitochondrion inner membrane</location>
        <topology evidence="1">Single-pass membrane protein</topology>
    </subcellularLocation>
</comment>
<dbReference type="EMBL" id="CAJMWX010001052">
    <property type="protein sequence ID" value="CAE6461025.1"/>
    <property type="molecule type" value="Genomic_DNA"/>
</dbReference>